<evidence type="ECO:0000256" key="3">
    <source>
        <dbReference type="ARBA" id="ARBA00022651"/>
    </source>
</evidence>
<dbReference type="EMBL" id="BKCJ011863103">
    <property type="protein sequence ID" value="GFD59282.1"/>
    <property type="molecule type" value="Genomic_DNA"/>
</dbReference>
<accession>A0A699XGV3</accession>
<sequence>MSVALADGYATVTTNAGVPADNPQDWVLLSPGNLNMLALQNFAYVALQDAALAAKSVIESFFGSYPLFSYFDGCSQGGR</sequence>
<evidence type="ECO:0000256" key="1">
    <source>
        <dbReference type="ARBA" id="ARBA00013091"/>
    </source>
</evidence>
<comment type="catalytic activity">
    <reaction evidence="7">
        <text>feruloyl-polysaccharide + H2O = ferulate + polysaccharide.</text>
        <dbReference type="EC" id="3.1.1.73"/>
    </reaction>
</comment>
<organism evidence="8">
    <name type="scientific">Tanacetum cinerariifolium</name>
    <name type="common">Dalmatian daisy</name>
    <name type="synonym">Chrysanthemum cinerariifolium</name>
    <dbReference type="NCBI Taxonomy" id="118510"/>
    <lineage>
        <taxon>Eukaryota</taxon>
        <taxon>Viridiplantae</taxon>
        <taxon>Streptophyta</taxon>
        <taxon>Embryophyta</taxon>
        <taxon>Tracheophyta</taxon>
        <taxon>Spermatophyta</taxon>
        <taxon>Magnoliopsida</taxon>
        <taxon>eudicotyledons</taxon>
        <taxon>Gunneridae</taxon>
        <taxon>Pentapetalae</taxon>
        <taxon>asterids</taxon>
        <taxon>campanulids</taxon>
        <taxon>Asterales</taxon>
        <taxon>Asteraceae</taxon>
        <taxon>Asteroideae</taxon>
        <taxon>Anthemideae</taxon>
        <taxon>Anthemidinae</taxon>
        <taxon>Tanacetum</taxon>
    </lineage>
</organism>
<keyword evidence="3" id="KW-0119">Carbohydrate metabolism</keyword>
<evidence type="ECO:0000256" key="5">
    <source>
        <dbReference type="ARBA" id="ARBA00022801"/>
    </source>
</evidence>
<proteinExistence type="predicted"/>
<reference evidence="8" key="1">
    <citation type="journal article" date="2019" name="Sci. Rep.">
        <title>Draft genome of Tanacetum cinerariifolium, the natural source of mosquito coil.</title>
        <authorList>
            <person name="Yamashiro T."/>
            <person name="Shiraishi A."/>
            <person name="Satake H."/>
            <person name="Nakayama K."/>
        </authorList>
    </citation>
    <scope>NUCLEOTIDE SEQUENCE</scope>
</reference>
<evidence type="ECO:0000313" key="8">
    <source>
        <dbReference type="EMBL" id="GFD59282.1"/>
    </source>
</evidence>
<name>A0A699XGV3_TANCI</name>
<protein>
    <recommendedName>
        <fullName evidence="1">feruloyl esterase</fullName>
        <ecNumber evidence="1">3.1.1.73</ecNumber>
    </recommendedName>
</protein>
<keyword evidence="3" id="KW-0858">Xylan degradation</keyword>
<dbReference type="GO" id="GO:0030600">
    <property type="term" value="F:feruloyl esterase activity"/>
    <property type="evidence" value="ECO:0007669"/>
    <property type="project" value="UniProtKB-EC"/>
</dbReference>
<keyword evidence="6" id="KW-1015">Disulfide bond</keyword>
<evidence type="ECO:0000256" key="2">
    <source>
        <dbReference type="ARBA" id="ARBA00022487"/>
    </source>
</evidence>
<dbReference type="PANTHER" id="PTHR33938">
    <property type="entry name" value="FERULOYL ESTERASE B-RELATED"/>
    <property type="match status" value="1"/>
</dbReference>
<keyword evidence="2" id="KW-0719">Serine esterase</keyword>
<dbReference type="GO" id="GO:0045493">
    <property type="term" value="P:xylan catabolic process"/>
    <property type="evidence" value="ECO:0007669"/>
    <property type="project" value="UniProtKB-KW"/>
</dbReference>
<evidence type="ECO:0000256" key="4">
    <source>
        <dbReference type="ARBA" id="ARBA00022729"/>
    </source>
</evidence>
<keyword evidence="5" id="KW-0378">Hydrolase</keyword>
<evidence type="ECO:0000256" key="7">
    <source>
        <dbReference type="ARBA" id="ARBA00034075"/>
    </source>
</evidence>
<feature type="non-terminal residue" evidence="8">
    <location>
        <position position="79"/>
    </location>
</feature>
<dbReference type="Pfam" id="PF07519">
    <property type="entry name" value="Tannase"/>
    <property type="match status" value="1"/>
</dbReference>
<comment type="caution">
    <text evidence="8">The sequence shown here is derived from an EMBL/GenBank/DDBJ whole genome shotgun (WGS) entry which is preliminary data.</text>
</comment>
<keyword evidence="4" id="KW-0732">Signal</keyword>
<dbReference type="PANTHER" id="PTHR33938:SF15">
    <property type="entry name" value="FERULOYL ESTERASE B-RELATED"/>
    <property type="match status" value="1"/>
</dbReference>
<evidence type="ECO:0000256" key="6">
    <source>
        <dbReference type="ARBA" id="ARBA00023157"/>
    </source>
</evidence>
<dbReference type="InterPro" id="IPR011118">
    <property type="entry name" value="Tannase/feruloyl_esterase"/>
</dbReference>
<gene>
    <name evidence="8" type="ORF">Tci_931251</name>
</gene>
<dbReference type="AlphaFoldDB" id="A0A699XGV3"/>
<dbReference type="EC" id="3.1.1.73" evidence="1"/>
<keyword evidence="3" id="KW-0624">Polysaccharide degradation</keyword>